<sequence>MPDILCAGCGVGYSHSGHARHLALTANLSCRAYGQSLYGDISNAATVEPPSGSTQHPPAFNGDAFGSDYSAEDFGMAIDDLSSMDPVPAAGGGLTDGQDHPTGAGDNTEAARLGTDSDDEDRDAADDARIFEELNEAHWEPPAAEQLPVEPELEPHQEPEALPSASGPVDRAELNGRHLDPAERRRAEGQLWHSPVVEHFSIGKAGAPLPRDPASSTYDTFRTQVESVESEHPGTNDNNIWAPFASKRDWQIAYWAKTRGPTSSAVTDLLKIDDIIGP</sequence>
<reference evidence="1" key="2">
    <citation type="journal article" date="2022" name="New Phytol.">
        <title>Evolutionary transition to the ectomycorrhizal habit in the genomes of a hyperdiverse lineage of mushroom-forming fungi.</title>
        <authorList>
            <person name="Looney B."/>
            <person name="Miyauchi S."/>
            <person name="Morin E."/>
            <person name="Drula E."/>
            <person name="Courty P.E."/>
            <person name="Kohler A."/>
            <person name="Kuo A."/>
            <person name="LaButti K."/>
            <person name="Pangilinan J."/>
            <person name="Lipzen A."/>
            <person name="Riley R."/>
            <person name="Andreopoulos W."/>
            <person name="He G."/>
            <person name="Johnson J."/>
            <person name="Nolan M."/>
            <person name="Tritt A."/>
            <person name="Barry K.W."/>
            <person name="Grigoriev I.V."/>
            <person name="Nagy L.G."/>
            <person name="Hibbett D."/>
            <person name="Henrissat B."/>
            <person name="Matheny P.B."/>
            <person name="Labbe J."/>
            <person name="Martin F.M."/>
        </authorList>
    </citation>
    <scope>NUCLEOTIDE SEQUENCE</scope>
    <source>
        <strain evidence="1">FP105234-sp</strain>
    </source>
</reference>
<accession>A0ACB8RHM1</accession>
<comment type="caution">
    <text evidence="1">The sequence shown here is derived from an EMBL/GenBank/DDBJ whole genome shotgun (WGS) entry which is preliminary data.</text>
</comment>
<organism evidence="1 2">
    <name type="scientific">Auriscalpium vulgare</name>
    <dbReference type="NCBI Taxonomy" id="40419"/>
    <lineage>
        <taxon>Eukaryota</taxon>
        <taxon>Fungi</taxon>
        <taxon>Dikarya</taxon>
        <taxon>Basidiomycota</taxon>
        <taxon>Agaricomycotina</taxon>
        <taxon>Agaricomycetes</taxon>
        <taxon>Russulales</taxon>
        <taxon>Auriscalpiaceae</taxon>
        <taxon>Auriscalpium</taxon>
    </lineage>
</organism>
<gene>
    <name evidence="1" type="ORF">FA95DRAFT_1609561</name>
</gene>
<protein>
    <submittedName>
        <fullName evidence="1">Uncharacterized protein</fullName>
    </submittedName>
</protein>
<proteinExistence type="predicted"/>
<name>A0ACB8RHM1_9AGAM</name>
<reference evidence="1" key="1">
    <citation type="submission" date="2021-02" db="EMBL/GenBank/DDBJ databases">
        <authorList>
            <consortium name="DOE Joint Genome Institute"/>
            <person name="Ahrendt S."/>
            <person name="Looney B.P."/>
            <person name="Miyauchi S."/>
            <person name="Morin E."/>
            <person name="Drula E."/>
            <person name="Courty P.E."/>
            <person name="Chicoki N."/>
            <person name="Fauchery L."/>
            <person name="Kohler A."/>
            <person name="Kuo A."/>
            <person name="Labutti K."/>
            <person name="Pangilinan J."/>
            <person name="Lipzen A."/>
            <person name="Riley R."/>
            <person name="Andreopoulos W."/>
            <person name="He G."/>
            <person name="Johnson J."/>
            <person name="Barry K.W."/>
            <person name="Grigoriev I.V."/>
            <person name="Nagy L."/>
            <person name="Hibbett D."/>
            <person name="Henrissat B."/>
            <person name="Matheny P.B."/>
            <person name="Labbe J."/>
            <person name="Martin F."/>
        </authorList>
    </citation>
    <scope>NUCLEOTIDE SEQUENCE</scope>
    <source>
        <strain evidence="1">FP105234-sp</strain>
    </source>
</reference>
<dbReference type="Proteomes" id="UP000814033">
    <property type="component" value="Unassembled WGS sequence"/>
</dbReference>
<dbReference type="EMBL" id="MU276028">
    <property type="protein sequence ID" value="KAI0043221.1"/>
    <property type="molecule type" value="Genomic_DNA"/>
</dbReference>
<evidence type="ECO:0000313" key="2">
    <source>
        <dbReference type="Proteomes" id="UP000814033"/>
    </source>
</evidence>
<keyword evidence="2" id="KW-1185">Reference proteome</keyword>
<evidence type="ECO:0000313" key="1">
    <source>
        <dbReference type="EMBL" id="KAI0043221.1"/>
    </source>
</evidence>